<sequence length="106" mass="12144">MITSQSDHGKPCDDEGEDPSCHRVFIPFILPYLKTTVTVWVMAVAPGQVYSPEIKRTSQISSSRDTRQKKQAMKKAEKVRRLPEARRTVCAYDSVKLFIFINTVKR</sequence>
<name>A0AAE1CPL6_9GAST</name>
<keyword evidence="3" id="KW-1185">Reference proteome</keyword>
<accession>A0AAE1CPL6</accession>
<evidence type="ECO:0000313" key="2">
    <source>
        <dbReference type="EMBL" id="KAK3726194.1"/>
    </source>
</evidence>
<evidence type="ECO:0000313" key="3">
    <source>
        <dbReference type="Proteomes" id="UP001283361"/>
    </source>
</evidence>
<dbReference type="Proteomes" id="UP001283361">
    <property type="component" value="Unassembled WGS sequence"/>
</dbReference>
<organism evidence="2 3">
    <name type="scientific">Elysia crispata</name>
    <name type="common">lettuce slug</name>
    <dbReference type="NCBI Taxonomy" id="231223"/>
    <lineage>
        <taxon>Eukaryota</taxon>
        <taxon>Metazoa</taxon>
        <taxon>Spiralia</taxon>
        <taxon>Lophotrochozoa</taxon>
        <taxon>Mollusca</taxon>
        <taxon>Gastropoda</taxon>
        <taxon>Heterobranchia</taxon>
        <taxon>Euthyneura</taxon>
        <taxon>Panpulmonata</taxon>
        <taxon>Sacoglossa</taxon>
        <taxon>Placobranchoidea</taxon>
        <taxon>Plakobranchidae</taxon>
        <taxon>Elysia</taxon>
    </lineage>
</organism>
<reference evidence="2" key="1">
    <citation type="journal article" date="2023" name="G3 (Bethesda)">
        <title>A reference genome for the long-term kleptoplast-retaining sea slug Elysia crispata morphotype clarki.</title>
        <authorList>
            <person name="Eastman K.E."/>
            <person name="Pendleton A.L."/>
            <person name="Shaikh M.A."/>
            <person name="Suttiyut T."/>
            <person name="Ogas R."/>
            <person name="Tomko P."/>
            <person name="Gavelis G."/>
            <person name="Widhalm J.R."/>
            <person name="Wisecaver J.H."/>
        </authorList>
    </citation>
    <scope>NUCLEOTIDE SEQUENCE</scope>
    <source>
        <strain evidence="2">ECLA1</strain>
    </source>
</reference>
<feature type="compositionally biased region" description="Basic and acidic residues" evidence="1">
    <location>
        <begin position="64"/>
        <end position="78"/>
    </location>
</feature>
<proteinExistence type="predicted"/>
<feature type="region of interest" description="Disordered" evidence="1">
    <location>
        <begin position="59"/>
        <end position="78"/>
    </location>
</feature>
<protein>
    <submittedName>
        <fullName evidence="2">Uncharacterized protein</fullName>
    </submittedName>
</protein>
<dbReference type="AlphaFoldDB" id="A0AAE1CPL6"/>
<comment type="caution">
    <text evidence="2">The sequence shown here is derived from an EMBL/GenBank/DDBJ whole genome shotgun (WGS) entry which is preliminary data.</text>
</comment>
<evidence type="ECO:0000256" key="1">
    <source>
        <dbReference type="SAM" id="MobiDB-lite"/>
    </source>
</evidence>
<gene>
    <name evidence="2" type="ORF">RRG08_016002</name>
</gene>
<dbReference type="EMBL" id="JAWDGP010007320">
    <property type="protein sequence ID" value="KAK3726194.1"/>
    <property type="molecule type" value="Genomic_DNA"/>
</dbReference>